<dbReference type="EMBL" id="PDSK01000016">
    <property type="protein sequence ID" value="PIE36370.1"/>
    <property type="molecule type" value="Genomic_DNA"/>
</dbReference>
<gene>
    <name evidence="1" type="ORF">CSA56_00445</name>
</gene>
<protein>
    <submittedName>
        <fullName evidence="1">Uncharacterized protein</fullName>
    </submittedName>
</protein>
<evidence type="ECO:0000313" key="2">
    <source>
        <dbReference type="Proteomes" id="UP000230821"/>
    </source>
</evidence>
<sequence length="124" mass="14287">MNQGYIPTGISYTGDLFYVLYIMLENSATAWQLVPADLDLSAVHDEIQPYIEQGYIPTGITAFEGEYWTMLLHIPNTTAEYWKLEAYDTGQHGNEIDRNLEQGFFPWGMLYRSDRGVDILYVSF</sequence>
<name>A0A2G6KLV3_9BACT</name>
<evidence type="ECO:0000313" key="1">
    <source>
        <dbReference type="EMBL" id="PIE36370.1"/>
    </source>
</evidence>
<dbReference type="Proteomes" id="UP000230821">
    <property type="component" value="Unassembled WGS sequence"/>
</dbReference>
<reference evidence="1 2" key="1">
    <citation type="submission" date="2017-10" db="EMBL/GenBank/DDBJ databases">
        <title>Novel microbial diversity and functional potential in the marine mammal oral microbiome.</title>
        <authorList>
            <person name="Dudek N.K."/>
            <person name="Sun C.L."/>
            <person name="Burstein D."/>
            <person name="Kantor R.S."/>
            <person name="Aliaga Goltsman D.S."/>
            <person name="Bik E.M."/>
            <person name="Thomas B.C."/>
            <person name="Banfield J.F."/>
            <person name="Relman D.A."/>
        </authorList>
    </citation>
    <scope>NUCLEOTIDE SEQUENCE [LARGE SCALE GENOMIC DNA]</scope>
    <source>
        <strain evidence="1">DOLJORAL78_47_16</strain>
    </source>
</reference>
<comment type="caution">
    <text evidence="1">The sequence shown here is derived from an EMBL/GenBank/DDBJ whole genome shotgun (WGS) entry which is preliminary data.</text>
</comment>
<organism evidence="1 2">
    <name type="scientific">candidate division KSB3 bacterium</name>
    <dbReference type="NCBI Taxonomy" id="2044937"/>
    <lineage>
        <taxon>Bacteria</taxon>
        <taxon>candidate division KSB3</taxon>
    </lineage>
</organism>
<dbReference type="AlphaFoldDB" id="A0A2G6KLV3"/>
<proteinExistence type="predicted"/>
<accession>A0A2G6KLV3</accession>